<dbReference type="AlphaFoldDB" id="A0AAW0GRC1"/>
<dbReference type="Gene3D" id="3.40.50.150">
    <property type="entry name" value="Vaccinia Virus protein VP39"/>
    <property type="match status" value="1"/>
</dbReference>
<evidence type="ECO:0000313" key="12">
    <source>
        <dbReference type="Proteomes" id="UP001385951"/>
    </source>
</evidence>
<dbReference type="EMBL" id="JASBNA010000005">
    <property type="protein sequence ID" value="KAK7691780.1"/>
    <property type="molecule type" value="Genomic_DNA"/>
</dbReference>
<reference evidence="11 12" key="1">
    <citation type="submission" date="2022-09" db="EMBL/GenBank/DDBJ databases">
        <authorList>
            <person name="Palmer J.M."/>
        </authorList>
    </citation>
    <scope>NUCLEOTIDE SEQUENCE [LARGE SCALE GENOMIC DNA]</scope>
    <source>
        <strain evidence="11 12">DSM 7382</strain>
    </source>
</reference>
<keyword evidence="7 8" id="KW-0949">S-adenosyl-L-methionine</keyword>
<accession>A0AAW0GRC1</accession>
<evidence type="ECO:0000256" key="1">
    <source>
        <dbReference type="ARBA" id="ARBA00000724"/>
    </source>
</evidence>
<dbReference type="PANTHER" id="PTHR13600:SF21">
    <property type="entry name" value="LEUCINE CARBOXYL METHYLTRANSFERASE 1"/>
    <property type="match status" value="1"/>
</dbReference>
<protein>
    <recommendedName>
        <fullName evidence="4 8">Leucine carboxyl methyltransferase 1</fullName>
        <ecNumber evidence="3 8">2.1.1.233</ecNumber>
    </recommendedName>
</protein>
<name>A0AAW0GRC1_9APHY</name>
<evidence type="ECO:0000256" key="4">
    <source>
        <dbReference type="ARBA" id="ARBA00017497"/>
    </source>
</evidence>
<organism evidence="11 12">
    <name type="scientific">Cerrena zonata</name>
    <dbReference type="NCBI Taxonomy" id="2478898"/>
    <lineage>
        <taxon>Eukaryota</taxon>
        <taxon>Fungi</taxon>
        <taxon>Dikarya</taxon>
        <taxon>Basidiomycota</taxon>
        <taxon>Agaricomycotina</taxon>
        <taxon>Agaricomycetes</taxon>
        <taxon>Polyporales</taxon>
        <taxon>Cerrenaceae</taxon>
        <taxon>Cerrena</taxon>
    </lineage>
</organism>
<evidence type="ECO:0000256" key="9">
    <source>
        <dbReference type="PIRSR" id="PIRSR016305-1"/>
    </source>
</evidence>
<proteinExistence type="inferred from homology"/>
<dbReference type="Pfam" id="PF04072">
    <property type="entry name" value="LCM"/>
    <property type="match status" value="1"/>
</dbReference>
<comment type="similarity">
    <text evidence="2 8">Belongs to the methyltransferase superfamily. LCMT family.</text>
</comment>
<keyword evidence="5 8" id="KW-0489">Methyltransferase</keyword>
<feature type="binding site" evidence="9">
    <location>
        <begin position="176"/>
        <end position="177"/>
    </location>
    <ligand>
        <name>S-adenosyl-L-methionine</name>
        <dbReference type="ChEBI" id="CHEBI:59789"/>
    </ligand>
</feature>
<sequence length="368" mass="41073">MHPRPPPFGNISRHSGHPEGDAAIRQTDSDAALARYSAVQKGYFTDPFIKNLLPRGSQYQPPRPPLINVGTYVRSEGIDALVDQWLDLASAEGKQCQIVSLGAGSDTRFWRISTGPRKDVLASYVEIDFPDNTMKKAMAIRKSRELSNILGAPDNIQLSGGGTGLHAPKYHLLPIDIRKPPAEALGRALHPEGRPPCLSSDLPTLLLFECVLVYMKPTESDAVFQWFVDYFSSSNASTALGGIVYEMFGLNDPFGRVMLNNLKARNVDLPGAEPYHNFASLPQRFLRHSFNASHALTLREIRKSYISPQELERISHLEMLDEVEELDLVLEHYAITWGVKLYPKTGQTYKGDWSSWGLHPAEAEEFDD</sequence>
<evidence type="ECO:0000256" key="7">
    <source>
        <dbReference type="ARBA" id="ARBA00022691"/>
    </source>
</evidence>
<evidence type="ECO:0000313" key="11">
    <source>
        <dbReference type="EMBL" id="KAK7691780.1"/>
    </source>
</evidence>
<dbReference type="PANTHER" id="PTHR13600">
    <property type="entry name" value="LEUCINE CARBOXYL METHYLTRANSFERASE"/>
    <property type="match status" value="1"/>
</dbReference>
<feature type="binding site" evidence="9">
    <location>
        <position position="74"/>
    </location>
    <ligand>
        <name>S-adenosyl-L-methionine</name>
        <dbReference type="ChEBI" id="CHEBI:59789"/>
    </ligand>
</feature>
<evidence type="ECO:0000256" key="2">
    <source>
        <dbReference type="ARBA" id="ARBA00010703"/>
    </source>
</evidence>
<evidence type="ECO:0000256" key="8">
    <source>
        <dbReference type="PIRNR" id="PIRNR016305"/>
    </source>
</evidence>
<evidence type="ECO:0000256" key="5">
    <source>
        <dbReference type="ARBA" id="ARBA00022603"/>
    </source>
</evidence>
<evidence type="ECO:0000256" key="10">
    <source>
        <dbReference type="SAM" id="MobiDB-lite"/>
    </source>
</evidence>
<dbReference type="SUPFAM" id="SSF53335">
    <property type="entry name" value="S-adenosyl-L-methionine-dependent methyltransferases"/>
    <property type="match status" value="1"/>
</dbReference>
<feature type="region of interest" description="Disordered" evidence="10">
    <location>
        <begin position="1"/>
        <end position="22"/>
    </location>
</feature>
<dbReference type="InterPro" id="IPR029063">
    <property type="entry name" value="SAM-dependent_MTases_sf"/>
</dbReference>
<dbReference type="Proteomes" id="UP001385951">
    <property type="component" value="Unassembled WGS sequence"/>
</dbReference>
<gene>
    <name evidence="11" type="ORF">QCA50_005183</name>
</gene>
<feature type="binding site" evidence="9">
    <location>
        <position position="102"/>
    </location>
    <ligand>
        <name>S-adenosyl-L-methionine</name>
        <dbReference type="ChEBI" id="CHEBI:59789"/>
    </ligand>
</feature>
<feature type="binding site" evidence="9">
    <location>
        <position position="209"/>
    </location>
    <ligand>
        <name>S-adenosyl-L-methionine</name>
        <dbReference type="ChEBI" id="CHEBI:59789"/>
    </ligand>
</feature>
<dbReference type="PIRSF" id="PIRSF016305">
    <property type="entry name" value="LCM_mtfrase"/>
    <property type="match status" value="1"/>
</dbReference>
<comment type="caution">
    <text evidence="11">The sequence shown here is derived from an EMBL/GenBank/DDBJ whole genome shotgun (WGS) entry which is preliminary data.</text>
</comment>
<dbReference type="GO" id="GO:0018423">
    <property type="term" value="F:protein C-terminal leucine carboxyl O-methyltransferase activity"/>
    <property type="evidence" value="ECO:0007669"/>
    <property type="project" value="UniProtKB-EC"/>
</dbReference>
<dbReference type="InterPro" id="IPR016651">
    <property type="entry name" value="LCMT1"/>
</dbReference>
<evidence type="ECO:0000256" key="3">
    <source>
        <dbReference type="ARBA" id="ARBA00012834"/>
    </source>
</evidence>
<dbReference type="InterPro" id="IPR007213">
    <property type="entry name" value="Ppm1/Ppm2/Tcmp"/>
</dbReference>
<comment type="function">
    <text evidence="8">Methylates the carboxyl group of the C-terminal leucine residue of protein phosphatase 2A catalytic subunits to form alpha-leucine ester residues.</text>
</comment>
<dbReference type="GO" id="GO:0032259">
    <property type="term" value="P:methylation"/>
    <property type="evidence" value="ECO:0007669"/>
    <property type="project" value="UniProtKB-KW"/>
</dbReference>
<keyword evidence="12" id="KW-1185">Reference proteome</keyword>
<dbReference type="EC" id="2.1.1.233" evidence="3 8"/>
<keyword evidence="6 8" id="KW-0808">Transferase</keyword>
<comment type="catalytic activity">
    <reaction evidence="1 8">
        <text>[phosphatase 2A protein]-C-terminal L-leucine + S-adenosyl-L-methionine = [phosphatase 2A protein]-C-terminal L-leucine methyl ester + S-adenosyl-L-homocysteine</text>
        <dbReference type="Rhea" id="RHEA:48544"/>
        <dbReference type="Rhea" id="RHEA-COMP:12134"/>
        <dbReference type="Rhea" id="RHEA-COMP:12135"/>
        <dbReference type="ChEBI" id="CHEBI:57856"/>
        <dbReference type="ChEBI" id="CHEBI:59789"/>
        <dbReference type="ChEBI" id="CHEBI:90516"/>
        <dbReference type="ChEBI" id="CHEBI:90517"/>
        <dbReference type="EC" id="2.1.1.233"/>
    </reaction>
</comment>
<evidence type="ECO:0000256" key="6">
    <source>
        <dbReference type="ARBA" id="ARBA00022679"/>
    </source>
</evidence>